<organism evidence="14 15">
    <name type="scientific">Naumovozyma castellii</name>
    <name type="common">Yeast</name>
    <name type="synonym">Saccharomyces castellii</name>
    <dbReference type="NCBI Taxonomy" id="27288"/>
    <lineage>
        <taxon>Eukaryota</taxon>
        <taxon>Fungi</taxon>
        <taxon>Dikarya</taxon>
        <taxon>Ascomycota</taxon>
        <taxon>Saccharomycotina</taxon>
        <taxon>Saccharomycetes</taxon>
        <taxon>Saccharomycetales</taxon>
        <taxon>Saccharomycetaceae</taxon>
        <taxon>Naumovozyma</taxon>
    </lineage>
</organism>
<evidence type="ECO:0000313" key="14">
    <source>
        <dbReference type="EMBL" id="CCC71046.1"/>
    </source>
</evidence>
<dbReference type="GO" id="GO:0042393">
    <property type="term" value="F:histone binding"/>
    <property type="evidence" value="ECO:0007669"/>
    <property type="project" value="EnsemblFungi"/>
</dbReference>
<keyword evidence="11" id="KW-0539">Nucleus</keyword>
<feature type="domain" description="Histone chaperone RTT106/FACT complex subunit SPT16-like middle" evidence="13">
    <location>
        <begin position="216"/>
        <end position="305"/>
    </location>
</feature>
<dbReference type="SUPFAM" id="SSF50729">
    <property type="entry name" value="PH domain-like"/>
    <property type="match status" value="1"/>
</dbReference>
<dbReference type="SMART" id="SM01287">
    <property type="entry name" value="Rtt106"/>
    <property type="match status" value="1"/>
</dbReference>
<dbReference type="InterPro" id="IPR040993">
    <property type="entry name" value="Rtt106_N"/>
</dbReference>
<dbReference type="RefSeq" id="XP_003677399.1">
    <property type="nucleotide sequence ID" value="XM_003677351.1"/>
</dbReference>
<accession>G0VI12</accession>
<comment type="similarity">
    <text evidence="3">Belongs to the RTT106 family.</text>
</comment>
<dbReference type="OMA" id="TRLTFNV"/>
<dbReference type="InterPro" id="IPR044891">
    <property type="entry name" value="Rtt106_N_sf"/>
</dbReference>
<evidence type="ECO:0000256" key="9">
    <source>
        <dbReference type="ARBA" id="ARBA00023163"/>
    </source>
</evidence>
<dbReference type="PANTHER" id="PTHR45849">
    <property type="entry name" value="FACT COMPLEX SUBUNIT SSRP1"/>
    <property type="match status" value="1"/>
</dbReference>
<dbReference type="GO" id="GO:0006335">
    <property type="term" value="P:DNA replication-dependent chromatin assembly"/>
    <property type="evidence" value="ECO:0007669"/>
    <property type="project" value="EnsemblFungi"/>
</dbReference>
<proteinExistence type="inferred from homology"/>
<feature type="compositionally biased region" description="Acidic residues" evidence="12">
    <location>
        <begin position="344"/>
        <end position="397"/>
    </location>
</feature>
<dbReference type="GeneID" id="96904712"/>
<reference evidence="14 15" key="1">
    <citation type="journal article" date="2011" name="Proc. Natl. Acad. Sci. U.S.A.">
        <title>Evolutionary erosion of yeast sex chromosomes by mating-type switching accidents.</title>
        <authorList>
            <person name="Gordon J.L."/>
            <person name="Armisen D."/>
            <person name="Proux-Wera E."/>
            <person name="Oheigeartaigh S.S."/>
            <person name="Byrne K.P."/>
            <person name="Wolfe K.H."/>
        </authorList>
    </citation>
    <scope>NUCLEOTIDE SEQUENCE [LARGE SCALE GENOMIC DNA]</scope>
    <source>
        <strain evidence="15">ATCC 76901 / BCRC 22586 / CBS 4309 / NBRC 1992 / NRRL Y-12630</strain>
    </source>
</reference>
<evidence type="ECO:0000256" key="6">
    <source>
        <dbReference type="ARBA" id="ARBA00022454"/>
    </source>
</evidence>
<dbReference type="GO" id="GO:0006368">
    <property type="term" value="P:transcription elongation by RNA polymerase II"/>
    <property type="evidence" value="ECO:0007669"/>
    <property type="project" value="EnsemblFungi"/>
</dbReference>
<evidence type="ECO:0000256" key="12">
    <source>
        <dbReference type="SAM" id="MobiDB-lite"/>
    </source>
</evidence>
<evidence type="ECO:0000256" key="1">
    <source>
        <dbReference type="ARBA" id="ARBA00004123"/>
    </source>
</evidence>
<dbReference type="GO" id="GO:0031491">
    <property type="term" value="F:nucleosome binding"/>
    <property type="evidence" value="ECO:0007669"/>
    <property type="project" value="TreeGrafter"/>
</dbReference>
<dbReference type="GO" id="GO:0003690">
    <property type="term" value="F:double-stranded DNA binding"/>
    <property type="evidence" value="ECO:0007669"/>
    <property type="project" value="EnsemblFungi"/>
</dbReference>
<dbReference type="GO" id="GO:0031507">
    <property type="term" value="P:heterochromatin formation"/>
    <property type="evidence" value="ECO:0007669"/>
    <property type="project" value="EnsemblFungi"/>
</dbReference>
<dbReference type="Pfam" id="PF18215">
    <property type="entry name" value="Rtt106_N"/>
    <property type="match status" value="1"/>
</dbReference>
<evidence type="ECO:0000256" key="10">
    <source>
        <dbReference type="ARBA" id="ARBA00023186"/>
    </source>
</evidence>
<dbReference type="PANTHER" id="PTHR45849:SF3">
    <property type="entry name" value="HISTONE CHAPERONE RTT106"/>
    <property type="match status" value="1"/>
</dbReference>
<dbReference type="InterPro" id="IPR050454">
    <property type="entry name" value="RTT106/SSRP1_HistChap/FACT"/>
</dbReference>
<dbReference type="Pfam" id="PF18469">
    <property type="entry name" value="PH_18"/>
    <property type="match status" value="1"/>
</dbReference>
<evidence type="ECO:0000256" key="11">
    <source>
        <dbReference type="ARBA" id="ARBA00023242"/>
    </source>
</evidence>
<dbReference type="InParanoid" id="G0VI12"/>
<evidence type="ECO:0000256" key="8">
    <source>
        <dbReference type="ARBA" id="ARBA00023125"/>
    </source>
</evidence>
<dbReference type="KEGG" id="ncs:NCAS_0G01590"/>
<evidence type="ECO:0000313" key="15">
    <source>
        <dbReference type="Proteomes" id="UP000001640"/>
    </source>
</evidence>
<reference key="2">
    <citation type="submission" date="2011-08" db="EMBL/GenBank/DDBJ databases">
        <title>Genome sequence of Naumovozyma castellii.</title>
        <authorList>
            <person name="Gordon J.L."/>
            <person name="Armisen D."/>
            <person name="Proux-Wera E."/>
            <person name="OhEigeartaigh S.S."/>
            <person name="Byrne K.P."/>
            <person name="Wolfe K.H."/>
        </authorList>
    </citation>
    <scope>NUCLEOTIDE SEQUENCE</scope>
    <source>
        <strain>Type strain:CBS 4309</strain>
    </source>
</reference>
<protein>
    <recommendedName>
        <fullName evidence="4">Histone chaperone RTT106</fullName>
    </recommendedName>
    <alternativeName>
        <fullName evidence="5">Histone chaperone rtt106</fullName>
    </alternativeName>
</protein>
<comment type="subcellular location">
    <subcellularLocation>
        <location evidence="2">Chromosome</location>
    </subcellularLocation>
    <subcellularLocation>
        <location evidence="1">Nucleus</location>
    </subcellularLocation>
</comment>
<dbReference type="InterPro" id="IPR013719">
    <property type="entry name" value="RTT106/SPT16-like_middle_dom"/>
</dbReference>
<evidence type="ECO:0000256" key="3">
    <source>
        <dbReference type="ARBA" id="ARBA00006159"/>
    </source>
</evidence>
<dbReference type="InterPro" id="IPR011993">
    <property type="entry name" value="PH-like_dom_sf"/>
</dbReference>
<dbReference type="OrthoDB" id="75754at2759"/>
<dbReference type="HOGENOM" id="CLU_040939_1_0_1"/>
<dbReference type="Gene3D" id="2.30.29.30">
    <property type="entry name" value="Pleckstrin-homology domain (PH domain)/Phosphotyrosine-binding domain (PTB)"/>
    <property type="match status" value="1"/>
</dbReference>
<dbReference type="eggNOG" id="ENOG502R9PE">
    <property type="taxonomic scope" value="Eukaryota"/>
</dbReference>
<feature type="compositionally biased region" description="Acidic residues" evidence="12">
    <location>
        <begin position="421"/>
        <end position="439"/>
    </location>
</feature>
<dbReference type="GO" id="GO:0005694">
    <property type="term" value="C:chromosome"/>
    <property type="evidence" value="ECO:0007669"/>
    <property type="project" value="UniProtKB-SubCell"/>
</dbReference>
<sequence>MTKSFIDKLPAELRSKITRITSVIPDSLSIFEELYNYALEQDTNDGTKRKIAKNISRAANGTGKSDTDIDDTNVIFKLENVSVLSPLRKKLNVVLHLNNGQPTLSLVKDSMVELSVSDLKSNINFATFLPVPEKPNLAYLFIVYDPNDNENYKYSDPILITLNKQHTLAEFQEKQLISQAKDVDFVKCIEYIRKQAILTGFRIFDSFSSTLPEQKSFHVEGHRGTKEGTLYFLPDHIIFGFKKPILLFKSSDIDSITYSSITRLTFNVTLITKESEKFEFSMIDQSEFAKIDEYVKRKQVMDKSMSEELKAKKHNKDNEQQQSNLGEIAAQLGDDIGINGAPFDSEDEENDQDFQTDSENSDDSNEESDEEVSGIEEAEEDAEEEEEEEEEDNEEETVQQQNHKADSGKTNSDSSAAFEDIPIELDEDDEDGGSGVEYD</sequence>
<keyword evidence="15" id="KW-1185">Reference proteome</keyword>
<feature type="region of interest" description="Disordered" evidence="12">
    <location>
        <begin position="335"/>
        <end position="439"/>
    </location>
</feature>
<dbReference type="Proteomes" id="UP000001640">
    <property type="component" value="Chromosome 7"/>
</dbReference>
<dbReference type="Pfam" id="PF08512">
    <property type="entry name" value="Rttp106-like_middle"/>
    <property type="match status" value="1"/>
</dbReference>
<dbReference type="STRING" id="1064592.G0VI12"/>
<dbReference type="AlphaFoldDB" id="G0VI12"/>
<evidence type="ECO:0000256" key="7">
    <source>
        <dbReference type="ARBA" id="ARBA00023015"/>
    </source>
</evidence>
<evidence type="ECO:0000256" key="4">
    <source>
        <dbReference type="ARBA" id="ARBA00017355"/>
    </source>
</evidence>
<evidence type="ECO:0000256" key="5">
    <source>
        <dbReference type="ARBA" id="ARBA00018462"/>
    </source>
</evidence>
<dbReference type="GO" id="GO:0000122">
    <property type="term" value="P:negative regulation of transcription by RNA polymerase II"/>
    <property type="evidence" value="ECO:0007669"/>
    <property type="project" value="EnsemblFungi"/>
</dbReference>
<dbReference type="InterPro" id="IPR040770">
    <property type="entry name" value="Rtt106_PH"/>
</dbReference>
<dbReference type="FunCoup" id="G0VI12">
    <property type="interactions" value="175"/>
</dbReference>
<dbReference type="GO" id="GO:0005634">
    <property type="term" value="C:nucleus"/>
    <property type="evidence" value="ECO:0007669"/>
    <property type="project" value="UniProtKB-SubCell"/>
</dbReference>
<keyword evidence="8" id="KW-0238">DNA-binding</keyword>
<dbReference type="EMBL" id="HE576758">
    <property type="protein sequence ID" value="CCC71046.1"/>
    <property type="molecule type" value="Genomic_DNA"/>
</dbReference>
<evidence type="ECO:0000259" key="13">
    <source>
        <dbReference type="SMART" id="SM01287"/>
    </source>
</evidence>
<keyword evidence="10" id="KW-0143">Chaperone</keyword>
<feature type="compositionally biased region" description="Polar residues" evidence="12">
    <location>
        <begin position="398"/>
        <end position="415"/>
    </location>
</feature>
<dbReference type="Gene3D" id="6.10.10.70">
    <property type="entry name" value="RTT106-like"/>
    <property type="match status" value="1"/>
</dbReference>
<name>G0VI12_NAUCA</name>
<dbReference type="GO" id="GO:0042802">
    <property type="term" value="F:identical protein binding"/>
    <property type="evidence" value="ECO:0007669"/>
    <property type="project" value="EnsemblFungi"/>
</dbReference>
<gene>
    <name evidence="14" type="primary">NCAS0G01590</name>
    <name evidence="14" type="ordered locus">NCAS_0G01590</name>
</gene>
<evidence type="ECO:0000256" key="2">
    <source>
        <dbReference type="ARBA" id="ARBA00004286"/>
    </source>
</evidence>
<keyword evidence="9" id="KW-0804">Transcription</keyword>
<keyword evidence="7" id="KW-0805">Transcription regulation</keyword>
<keyword evidence="6" id="KW-0158">Chromosome</keyword>
<dbReference type="Gene3D" id="2.30.29.120">
    <property type="match status" value="1"/>
</dbReference>
<dbReference type="CDD" id="cd11604">
    <property type="entry name" value="RTT106_N"/>
    <property type="match status" value="1"/>
</dbReference>